<sequence length="370" mass="42911">MKKVVAEFVYSLNDGGAENLIKNYCKLINRSIFDVIVVVMYDIGESAVKSTLMDIGIPIIYIYPKRNLVYRGINYIFGKEYVMYKMGQIINDYKITSIHAHTAVLRYLYYSKSHLNKIKLLYTCHSTPNRYFSGRMKQEDAAARYLLRHNELQMVALHDEMAEEINCWFNINNTIVIRNGLILSEYNRADFKKEQIRKKLGINKNAFVIGHVGRFIEEKNHELILKIFGELKKKKSSSFLLLVGDGELENEIKKYLYNIGGQNDFLILSHRNDVPQLLSAMDVFLFPSKVEGLGIALVEAQVSALPCIISENIPREAIISNNVYVMKNSEPVNRWIRAIDVSLQRKSECDKNKLLMYNLEHQVRILEKYY</sequence>
<dbReference type="InterPro" id="IPR001296">
    <property type="entry name" value="Glyco_trans_1"/>
</dbReference>
<dbReference type="EMBL" id="FUXX01000078">
    <property type="protein sequence ID" value="SKA70693.1"/>
    <property type="molecule type" value="Genomic_DNA"/>
</dbReference>
<dbReference type="AlphaFoldDB" id="A0A1T4W0E4"/>
<evidence type="ECO:0000313" key="2">
    <source>
        <dbReference type="EMBL" id="SKA70693.1"/>
    </source>
</evidence>
<dbReference type="SUPFAM" id="SSF53756">
    <property type="entry name" value="UDP-Glycosyltransferase/glycogen phosphorylase"/>
    <property type="match status" value="1"/>
</dbReference>
<dbReference type="Proteomes" id="UP000242432">
    <property type="component" value="Unassembled WGS sequence"/>
</dbReference>
<dbReference type="GO" id="GO:0016758">
    <property type="term" value="F:hexosyltransferase activity"/>
    <property type="evidence" value="ECO:0007669"/>
    <property type="project" value="TreeGrafter"/>
</dbReference>
<name>A0A1T4W0E4_9GAMM</name>
<keyword evidence="2" id="KW-0808">Transferase</keyword>
<dbReference type="Pfam" id="PF00534">
    <property type="entry name" value="Glycos_transf_1"/>
    <property type="match status" value="1"/>
</dbReference>
<dbReference type="PANTHER" id="PTHR45947">
    <property type="entry name" value="SULFOQUINOVOSYL TRANSFERASE SQD2"/>
    <property type="match status" value="1"/>
</dbReference>
<dbReference type="PANTHER" id="PTHR45947:SF3">
    <property type="entry name" value="SULFOQUINOVOSYL TRANSFERASE SQD2"/>
    <property type="match status" value="1"/>
</dbReference>
<evidence type="ECO:0000259" key="1">
    <source>
        <dbReference type="Pfam" id="PF00534"/>
    </source>
</evidence>
<accession>A0A1T4W0E4</accession>
<proteinExistence type="predicted"/>
<evidence type="ECO:0000313" key="3">
    <source>
        <dbReference type="Proteomes" id="UP000242432"/>
    </source>
</evidence>
<organism evidence="2 3">
    <name type="scientific">Succinivibrio dextrinosolvens DSM 3072</name>
    <dbReference type="NCBI Taxonomy" id="1123324"/>
    <lineage>
        <taxon>Bacteria</taxon>
        <taxon>Pseudomonadati</taxon>
        <taxon>Pseudomonadota</taxon>
        <taxon>Gammaproteobacteria</taxon>
        <taxon>Aeromonadales</taxon>
        <taxon>Succinivibrionaceae</taxon>
        <taxon>Succinivibrio</taxon>
    </lineage>
</organism>
<reference evidence="3" key="1">
    <citation type="submission" date="2017-02" db="EMBL/GenBank/DDBJ databases">
        <authorList>
            <person name="Varghese N."/>
            <person name="Submissions S."/>
        </authorList>
    </citation>
    <scope>NUCLEOTIDE SEQUENCE [LARGE SCALE GENOMIC DNA]</scope>
    <source>
        <strain evidence="3">DSM 3072</strain>
    </source>
</reference>
<feature type="domain" description="Glycosyl transferase family 1" evidence="1">
    <location>
        <begin position="193"/>
        <end position="340"/>
    </location>
</feature>
<dbReference type="InterPro" id="IPR050194">
    <property type="entry name" value="Glycosyltransferase_grp1"/>
</dbReference>
<keyword evidence="3" id="KW-1185">Reference proteome</keyword>
<dbReference type="RefSeq" id="WP_159443116.1">
    <property type="nucleotide sequence ID" value="NZ_FUXX01000078.1"/>
</dbReference>
<protein>
    <submittedName>
        <fullName evidence="2">Glycosyltransferase involved in cell wall bisynthesis</fullName>
    </submittedName>
</protein>
<dbReference type="Gene3D" id="3.40.50.2000">
    <property type="entry name" value="Glycogen Phosphorylase B"/>
    <property type="match status" value="2"/>
</dbReference>
<gene>
    <name evidence="2" type="ORF">SAMN02745213_02358</name>
</gene>